<gene>
    <name evidence="1" type="ORF">M407DRAFT_245019</name>
</gene>
<name>A0A0C3Q2U7_9AGAM</name>
<dbReference type="HOGENOM" id="CLU_1759276_0_0_1"/>
<reference evidence="2" key="2">
    <citation type="submission" date="2015-01" db="EMBL/GenBank/DDBJ databases">
        <title>Evolutionary Origins and Diversification of the Mycorrhizal Mutualists.</title>
        <authorList>
            <consortium name="DOE Joint Genome Institute"/>
            <consortium name="Mycorrhizal Genomics Consortium"/>
            <person name="Kohler A."/>
            <person name="Kuo A."/>
            <person name="Nagy L.G."/>
            <person name="Floudas D."/>
            <person name="Copeland A."/>
            <person name="Barry K.W."/>
            <person name="Cichocki N."/>
            <person name="Veneault-Fourrey C."/>
            <person name="LaButti K."/>
            <person name="Lindquist E.A."/>
            <person name="Lipzen A."/>
            <person name="Lundell T."/>
            <person name="Morin E."/>
            <person name="Murat C."/>
            <person name="Riley R."/>
            <person name="Ohm R."/>
            <person name="Sun H."/>
            <person name="Tunlid A."/>
            <person name="Henrissat B."/>
            <person name="Grigoriev I.V."/>
            <person name="Hibbett D.S."/>
            <person name="Martin F."/>
        </authorList>
    </citation>
    <scope>NUCLEOTIDE SEQUENCE [LARGE SCALE GENOMIC DNA]</scope>
    <source>
        <strain evidence="2">MUT 4182</strain>
    </source>
</reference>
<dbReference type="Proteomes" id="UP000054248">
    <property type="component" value="Unassembled WGS sequence"/>
</dbReference>
<proteinExistence type="predicted"/>
<protein>
    <submittedName>
        <fullName evidence="1">Uncharacterized protein</fullName>
    </submittedName>
</protein>
<evidence type="ECO:0000313" key="2">
    <source>
        <dbReference type="Proteomes" id="UP000054248"/>
    </source>
</evidence>
<sequence>MDAITALAAYGMLNLDDDLLDAALSEIRAMPIDERLSLDPEGTVEHLLTHHHLGQGLIKDAAILMEASVHATPMASEPRLRLARLLIQQGHPEQARAVLAGLLDTKGQADRSHVAETLSLAALALAQSASKSKGSDRTALMEAQRAVFLDPASLQARKVLQYCRTIA</sequence>
<dbReference type="InterPro" id="IPR011990">
    <property type="entry name" value="TPR-like_helical_dom_sf"/>
</dbReference>
<dbReference type="Pfam" id="PF14559">
    <property type="entry name" value="TPR_19"/>
    <property type="match status" value="1"/>
</dbReference>
<accession>A0A0C3Q2U7</accession>
<organism evidence="1 2">
    <name type="scientific">Tulasnella calospora MUT 4182</name>
    <dbReference type="NCBI Taxonomy" id="1051891"/>
    <lineage>
        <taxon>Eukaryota</taxon>
        <taxon>Fungi</taxon>
        <taxon>Dikarya</taxon>
        <taxon>Basidiomycota</taxon>
        <taxon>Agaricomycotina</taxon>
        <taxon>Agaricomycetes</taxon>
        <taxon>Cantharellales</taxon>
        <taxon>Tulasnellaceae</taxon>
        <taxon>Tulasnella</taxon>
    </lineage>
</organism>
<reference evidence="1 2" key="1">
    <citation type="submission" date="2014-04" db="EMBL/GenBank/DDBJ databases">
        <authorList>
            <consortium name="DOE Joint Genome Institute"/>
            <person name="Kuo A."/>
            <person name="Girlanda M."/>
            <person name="Perotto S."/>
            <person name="Kohler A."/>
            <person name="Nagy L.G."/>
            <person name="Floudas D."/>
            <person name="Copeland A."/>
            <person name="Barry K.W."/>
            <person name="Cichocki N."/>
            <person name="Veneault-Fourrey C."/>
            <person name="LaButti K."/>
            <person name="Lindquist E.A."/>
            <person name="Lipzen A."/>
            <person name="Lundell T."/>
            <person name="Morin E."/>
            <person name="Murat C."/>
            <person name="Sun H."/>
            <person name="Tunlid A."/>
            <person name="Henrissat B."/>
            <person name="Grigoriev I.V."/>
            <person name="Hibbett D.S."/>
            <person name="Martin F."/>
            <person name="Nordberg H.P."/>
            <person name="Cantor M.N."/>
            <person name="Hua S.X."/>
        </authorList>
    </citation>
    <scope>NUCLEOTIDE SEQUENCE [LARGE SCALE GENOMIC DNA]</scope>
    <source>
        <strain evidence="1 2">MUT 4182</strain>
    </source>
</reference>
<dbReference type="STRING" id="1051891.A0A0C3Q2U7"/>
<dbReference type="EMBL" id="KN823099">
    <property type="protein sequence ID" value="KIO22865.1"/>
    <property type="molecule type" value="Genomic_DNA"/>
</dbReference>
<keyword evidence="2" id="KW-1185">Reference proteome</keyword>
<dbReference type="AlphaFoldDB" id="A0A0C3Q2U7"/>
<evidence type="ECO:0000313" key="1">
    <source>
        <dbReference type="EMBL" id="KIO22865.1"/>
    </source>
</evidence>
<dbReference type="Gene3D" id="1.25.40.10">
    <property type="entry name" value="Tetratricopeptide repeat domain"/>
    <property type="match status" value="1"/>
</dbReference>